<dbReference type="EC" id="3.2.1.11" evidence="2"/>
<dbReference type="Gene3D" id="2.60.40.1180">
    <property type="entry name" value="Golgi alpha-mannosidase II"/>
    <property type="match status" value="1"/>
</dbReference>
<organism evidence="2 3">
    <name type="scientific">Mesobacillus stamsii</name>
    <dbReference type="NCBI Taxonomy" id="225347"/>
    <lineage>
        <taxon>Bacteria</taxon>
        <taxon>Bacillati</taxon>
        <taxon>Bacillota</taxon>
        <taxon>Bacilli</taxon>
        <taxon>Bacillales</taxon>
        <taxon>Bacillaceae</taxon>
        <taxon>Mesobacillus</taxon>
    </lineage>
</organism>
<dbReference type="Proteomes" id="UP001242313">
    <property type="component" value="Unassembled WGS sequence"/>
</dbReference>
<dbReference type="InterPro" id="IPR025092">
    <property type="entry name" value="Glyco_hydro_66"/>
</dbReference>
<dbReference type="InterPro" id="IPR017853">
    <property type="entry name" value="GH"/>
</dbReference>
<evidence type="ECO:0000313" key="3">
    <source>
        <dbReference type="Proteomes" id="UP001242313"/>
    </source>
</evidence>
<keyword evidence="2" id="KW-0378">Hydrolase</keyword>
<protein>
    <submittedName>
        <fullName evidence="2">Dextranase</fullName>
        <ecNumber evidence="2">3.2.1.11</ecNumber>
    </submittedName>
</protein>
<dbReference type="GO" id="GO:0033904">
    <property type="term" value="F:dextranase activity"/>
    <property type="evidence" value="ECO:0007669"/>
    <property type="project" value="UniProtKB-EC"/>
</dbReference>
<evidence type="ECO:0000313" key="2">
    <source>
        <dbReference type="EMBL" id="MDQ0415788.1"/>
    </source>
</evidence>
<comment type="caution">
    <text evidence="2">The sequence shown here is derived from an EMBL/GenBank/DDBJ whole genome shotgun (WGS) entry which is preliminary data.</text>
</comment>
<dbReference type="SUPFAM" id="SSF51445">
    <property type="entry name" value="(Trans)glycosidases"/>
    <property type="match status" value="1"/>
</dbReference>
<keyword evidence="2" id="KW-0326">Glycosidase</keyword>
<accession>A0ABU0G0R8</accession>
<proteinExistence type="predicted"/>
<dbReference type="RefSeq" id="WP_307192692.1">
    <property type="nucleotide sequence ID" value="NZ_JAUSUN010000051.1"/>
</dbReference>
<evidence type="ECO:0000256" key="1">
    <source>
        <dbReference type="ARBA" id="ARBA00022729"/>
    </source>
</evidence>
<reference evidence="2 3" key="1">
    <citation type="submission" date="2023-07" db="EMBL/GenBank/DDBJ databases">
        <title>Genomic Encyclopedia of Type Strains, Phase IV (KMG-IV): sequencing the most valuable type-strain genomes for metagenomic binning, comparative biology and taxonomic classification.</title>
        <authorList>
            <person name="Goeker M."/>
        </authorList>
    </citation>
    <scope>NUCLEOTIDE SEQUENCE [LARGE SCALE GENOMIC DNA]</scope>
    <source>
        <strain evidence="2 3">DSM 19598</strain>
    </source>
</reference>
<keyword evidence="3" id="KW-1185">Reference proteome</keyword>
<name>A0ABU0G0R8_9BACI</name>
<dbReference type="CDD" id="cd14745">
    <property type="entry name" value="GH66"/>
    <property type="match status" value="1"/>
</dbReference>
<dbReference type="InterPro" id="IPR013780">
    <property type="entry name" value="Glyco_hydro_b"/>
</dbReference>
<gene>
    <name evidence="2" type="ORF">J2S25_004020</name>
</gene>
<dbReference type="EMBL" id="JAUSUN010000051">
    <property type="protein sequence ID" value="MDQ0415788.1"/>
    <property type="molecule type" value="Genomic_DNA"/>
</dbReference>
<sequence length="570" mass="65675">MKVQKILDLYPLKAQFKPGEKPMFRVELEEIHPGSVLDVEISHLNNIIFHEKYSIQGEEIIDFELEKQDFEQTGFGIKVDLLDLEGLTSDSKSSAFDVASHWNKSPRYGFLCEFHPEENGKLKDLDILNKLHINIVQFYDWMYRHDQLVPEDNNFTDPLGRKLSSDVIKEKIFNANQKGMATIAYGAIYASLKDFFEKHSEWGLYQNDGIPYSLVDIFYIMDISSDSKWNDHIINEFKRVIEYGFDGIHMDQYGFPKKAWNQQGNLVDMSETFAPFINRTREELSEINPDVGLIFNNVGNFPTYATADAKHDAIYIEVWSPINSYPELKVLIDQTKQYSGDKQVILAAYLAPFNHRKEGFNQQAAENGALTAMATIFANGAYHLLIGEEYKVLTEGYYPNYGEMSETFKRKVRSYYDFIVQYQELLFGKFVDISYTHTGGYNNEIGRDNEIEFQGKNIRFSPSGEAGTVWTIVKENKRFLVIHLLNLSNYKDNLWNTAKESPPVPISNVKVRVLMEENVQGVFFVTPDSNECQPIELKPKKVKGSNGFMLEVNIEKLEVWSVLCFSKSKN</sequence>
<keyword evidence="1" id="KW-0732">Signal</keyword>
<dbReference type="Gene3D" id="3.20.20.80">
    <property type="entry name" value="Glycosidases"/>
    <property type="match status" value="1"/>
</dbReference>
<dbReference type="Pfam" id="PF13199">
    <property type="entry name" value="Glyco_hydro_66"/>
    <property type="match status" value="1"/>
</dbReference>